<keyword evidence="1" id="KW-0812">Transmembrane</keyword>
<reference evidence="2" key="1">
    <citation type="journal article" date="2021" name="PeerJ">
        <title>Extensive microbial diversity within the chicken gut microbiome revealed by metagenomics and culture.</title>
        <authorList>
            <person name="Gilroy R."/>
            <person name="Ravi A."/>
            <person name="Getino M."/>
            <person name="Pursley I."/>
            <person name="Horton D.L."/>
            <person name="Alikhan N.F."/>
            <person name="Baker D."/>
            <person name="Gharbi K."/>
            <person name="Hall N."/>
            <person name="Watson M."/>
            <person name="Adriaenssens E.M."/>
            <person name="Foster-Nyarko E."/>
            <person name="Jarju S."/>
            <person name="Secka A."/>
            <person name="Antonio M."/>
            <person name="Oren A."/>
            <person name="Chaudhuri R.R."/>
            <person name="La Ragione R."/>
            <person name="Hildebrand F."/>
            <person name="Pallen M.J."/>
        </authorList>
    </citation>
    <scope>NUCLEOTIDE SEQUENCE</scope>
    <source>
        <strain evidence="2">ChiSjej2B20-11307</strain>
    </source>
</reference>
<feature type="transmembrane region" description="Helical" evidence="1">
    <location>
        <begin position="128"/>
        <end position="149"/>
    </location>
</feature>
<evidence type="ECO:0000313" key="3">
    <source>
        <dbReference type="Proteomes" id="UP000824223"/>
    </source>
</evidence>
<organism evidence="2 3">
    <name type="scientific">Candidatus Mediterraneibacter pullicola</name>
    <dbReference type="NCBI Taxonomy" id="2838682"/>
    <lineage>
        <taxon>Bacteria</taxon>
        <taxon>Bacillati</taxon>
        <taxon>Bacillota</taxon>
        <taxon>Clostridia</taxon>
        <taxon>Lachnospirales</taxon>
        <taxon>Lachnospiraceae</taxon>
        <taxon>Mediterraneibacter</taxon>
    </lineage>
</organism>
<protein>
    <submittedName>
        <fullName evidence="2">Uncharacterized protein</fullName>
    </submittedName>
</protein>
<feature type="transmembrane region" description="Helical" evidence="1">
    <location>
        <begin position="51"/>
        <end position="73"/>
    </location>
</feature>
<feature type="transmembrane region" description="Helical" evidence="1">
    <location>
        <begin position="93"/>
        <end position="116"/>
    </location>
</feature>
<keyword evidence="1" id="KW-0472">Membrane</keyword>
<dbReference type="Proteomes" id="UP000824223">
    <property type="component" value="Unassembled WGS sequence"/>
</dbReference>
<sequence length="231" mass="25675">MKLKQTALSPFTGTKIGERIVSDQRYRIVLSAAVSFVINLLYALYHCVLGIMNLSLWFTAMCAYYGILAVMRFSAVLCEYKNKQSSCDRMETFVMRLSGVLLSALSLVLAAIIYISLSQNIAVRYGEIIMITIAAYTFCKITMAVVKAVKQRRNSSPLLKTIRSISYAEVAASVFTLQRSMLVSFDPVDAGQNHFMNATAGAVVCLFVLILGISVTMSSTRKEDELWQNQN</sequence>
<feature type="transmembrane region" description="Helical" evidence="1">
    <location>
        <begin position="161"/>
        <end position="178"/>
    </location>
</feature>
<feature type="transmembrane region" description="Helical" evidence="1">
    <location>
        <begin position="198"/>
        <end position="217"/>
    </location>
</feature>
<reference evidence="2" key="2">
    <citation type="submission" date="2021-04" db="EMBL/GenBank/DDBJ databases">
        <authorList>
            <person name="Gilroy R."/>
        </authorList>
    </citation>
    <scope>NUCLEOTIDE SEQUENCE</scope>
    <source>
        <strain evidence="2">ChiSjej2B20-11307</strain>
    </source>
</reference>
<keyword evidence="1" id="KW-1133">Transmembrane helix</keyword>
<evidence type="ECO:0000256" key="1">
    <source>
        <dbReference type="SAM" id="Phobius"/>
    </source>
</evidence>
<dbReference type="AlphaFoldDB" id="A0A9D2H8U8"/>
<dbReference type="EMBL" id="DXAK01000003">
    <property type="protein sequence ID" value="HJA05661.1"/>
    <property type="molecule type" value="Genomic_DNA"/>
</dbReference>
<proteinExistence type="predicted"/>
<gene>
    <name evidence="2" type="ORF">H9798_00710</name>
</gene>
<name>A0A9D2H8U8_9FIRM</name>
<evidence type="ECO:0000313" key="2">
    <source>
        <dbReference type="EMBL" id="HJA05661.1"/>
    </source>
</evidence>
<feature type="transmembrane region" description="Helical" evidence="1">
    <location>
        <begin position="28"/>
        <end position="45"/>
    </location>
</feature>
<accession>A0A9D2H8U8</accession>
<comment type="caution">
    <text evidence="2">The sequence shown here is derived from an EMBL/GenBank/DDBJ whole genome shotgun (WGS) entry which is preliminary data.</text>
</comment>